<gene>
    <name evidence="5" type="ORF">GCM10017577_69600</name>
</gene>
<evidence type="ECO:0000313" key="5">
    <source>
        <dbReference type="EMBL" id="GLL15806.1"/>
    </source>
</evidence>
<protein>
    <recommendedName>
        <fullName evidence="7">Thioesterase superfamily protein</fullName>
    </recommendedName>
</protein>
<dbReference type="Proteomes" id="UP001143463">
    <property type="component" value="Unassembled WGS sequence"/>
</dbReference>
<dbReference type="PANTHER" id="PTHR21660">
    <property type="entry name" value="THIOESTERASE SUPERFAMILY MEMBER-RELATED"/>
    <property type="match status" value="1"/>
</dbReference>
<comment type="similarity">
    <text evidence="1">Belongs to the thioesterase PaaI family.</text>
</comment>
<name>A0A9W6P0W9_9PSEU</name>
<comment type="caution">
    <text evidence="5">The sequence shown here is derived from an EMBL/GenBank/DDBJ whole genome shotgun (WGS) entry which is preliminary data.</text>
</comment>
<dbReference type="InterPro" id="IPR039298">
    <property type="entry name" value="ACOT13"/>
</dbReference>
<reference evidence="5" key="1">
    <citation type="journal article" date="2014" name="Int. J. Syst. Evol. Microbiol.">
        <title>Complete genome sequence of Corynebacterium casei LMG S-19264T (=DSM 44701T), isolated from a smear-ripened cheese.</title>
        <authorList>
            <consortium name="US DOE Joint Genome Institute (JGI-PGF)"/>
            <person name="Walter F."/>
            <person name="Albersmeier A."/>
            <person name="Kalinowski J."/>
            <person name="Ruckert C."/>
        </authorList>
    </citation>
    <scope>NUCLEOTIDE SEQUENCE</scope>
    <source>
        <strain evidence="5">VKM Ac-1069</strain>
    </source>
</reference>
<dbReference type="Pfam" id="PF20789">
    <property type="entry name" value="4HBT_3C"/>
    <property type="match status" value="1"/>
</dbReference>
<evidence type="ECO:0000256" key="1">
    <source>
        <dbReference type="ARBA" id="ARBA00008324"/>
    </source>
</evidence>
<dbReference type="GO" id="GO:0047617">
    <property type="term" value="F:fatty acyl-CoA hydrolase activity"/>
    <property type="evidence" value="ECO:0007669"/>
    <property type="project" value="InterPro"/>
</dbReference>
<feature type="domain" description="Acyl-CoA thioesterase-like C-terminal" evidence="4">
    <location>
        <begin position="41"/>
        <end position="131"/>
    </location>
</feature>
<dbReference type="CDD" id="cd03443">
    <property type="entry name" value="PaaI_thioesterase"/>
    <property type="match status" value="2"/>
</dbReference>
<feature type="domain" description="Thioesterase" evidence="3">
    <location>
        <begin position="187"/>
        <end position="259"/>
    </location>
</feature>
<evidence type="ECO:0008006" key="7">
    <source>
        <dbReference type="Google" id="ProtNLM"/>
    </source>
</evidence>
<dbReference type="SUPFAM" id="SSF54637">
    <property type="entry name" value="Thioesterase/thiol ester dehydrase-isomerase"/>
    <property type="match status" value="2"/>
</dbReference>
<dbReference type="InterPro" id="IPR006683">
    <property type="entry name" value="Thioestr_dom"/>
</dbReference>
<dbReference type="PANTHER" id="PTHR21660:SF1">
    <property type="entry name" value="ACYL-COENZYME A THIOESTERASE 13"/>
    <property type="match status" value="1"/>
</dbReference>
<evidence type="ECO:0000259" key="3">
    <source>
        <dbReference type="Pfam" id="PF03061"/>
    </source>
</evidence>
<dbReference type="Pfam" id="PF03061">
    <property type="entry name" value="4HBT"/>
    <property type="match status" value="1"/>
</dbReference>
<reference evidence="5" key="2">
    <citation type="submission" date="2023-01" db="EMBL/GenBank/DDBJ databases">
        <authorList>
            <person name="Sun Q."/>
            <person name="Evtushenko L."/>
        </authorList>
    </citation>
    <scope>NUCLEOTIDE SEQUENCE</scope>
    <source>
        <strain evidence="5">VKM Ac-1069</strain>
    </source>
</reference>
<dbReference type="Gene3D" id="3.10.129.10">
    <property type="entry name" value="Hotdog Thioesterase"/>
    <property type="match status" value="2"/>
</dbReference>
<keyword evidence="2" id="KW-0378">Hydrolase</keyword>
<accession>A0A9W6P0W9</accession>
<proteinExistence type="inferred from homology"/>
<dbReference type="AlphaFoldDB" id="A0A9W6P0W9"/>
<keyword evidence="6" id="KW-1185">Reference proteome</keyword>
<sequence>MTADLTVAPVLLTAPLGPDRLVGMGPIEVDDAGLVRASMPTARWMVGPDGRPSAGALGVLLDAVLGQAMLLPRPVEGWAVTTELAVDLVAPVPLDGSPVTVEARAVAADAEGSLSQGRILAADGTLLGVATEWGKFTPGVPDVDAVVPQVQVPPVGSVVGLLGAEMSGDPVVLSVPGVAALANELDTIHGGIMLTASEVAAAAALPGPPDRPLVTGSMRICYLRPSPVAGTTQFRTRVVHAGRSFGVVEVEAWGPTGKLATTATVTRRVR</sequence>
<dbReference type="InterPro" id="IPR029069">
    <property type="entry name" value="HotDog_dom_sf"/>
</dbReference>
<evidence type="ECO:0000259" key="4">
    <source>
        <dbReference type="Pfam" id="PF20789"/>
    </source>
</evidence>
<dbReference type="InterPro" id="IPR049450">
    <property type="entry name" value="ACOT8-like_C"/>
</dbReference>
<evidence type="ECO:0000256" key="2">
    <source>
        <dbReference type="ARBA" id="ARBA00022801"/>
    </source>
</evidence>
<dbReference type="RefSeq" id="WP_037044440.1">
    <property type="nucleotide sequence ID" value="NZ_BAAAUZ010000067.1"/>
</dbReference>
<organism evidence="5 6">
    <name type="scientific">Pseudonocardia halophobica</name>
    <dbReference type="NCBI Taxonomy" id="29401"/>
    <lineage>
        <taxon>Bacteria</taxon>
        <taxon>Bacillati</taxon>
        <taxon>Actinomycetota</taxon>
        <taxon>Actinomycetes</taxon>
        <taxon>Pseudonocardiales</taxon>
        <taxon>Pseudonocardiaceae</taxon>
        <taxon>Pseudonocardia</taxon>
    </lineage>
</organism>
<dbReference type="EMBL" id="BSFQ01000056">
    <property type="protein sequence ID" value="GLL15806.1"/>
    <property type="molecule type" value="Genomic_DNA"/>
</dbReference>
<evidence type="ECO:0000313" key="6">
    <source>
        <dbReference type="Proteomes" id="UP001143463"/>
    </source>
</evidence>